<evidence type="ECO:0000256" key="2">
    <source>
        <dbReference type="SAM" id="Phobius"/>
    </source>
</evidence>
<evidence type="ECO:0000313" key="3">
    <source>
        <dbReference type="EMBL" id="SVA71026.1"/>
    </source>
</evidence>
<keyword evidence="2" id="KW-1133">Transmembrane helix</keyword>
<organism evidence="3">
    <name type="scientific">marine metagenome</name>
    <dbReference type="NCBI Taxonomy" id="408172"/>
    <lineage>
        <taxon>unclassified sequences</taxon>
        <taxon>metagenomes</taxon>
        <taxon>ecological metagenomes</taxon>
    </lineage>
</organism>
<proteinExistence type="predicted"/>
<reference evidence="3" key="1">
    <citation type="submission" date="2018-05" db="EMBL/GenBank/DDBJ databases">
        <authorList>
            <person name="Lanie J.A."/>
            <person name="Ng W.-L."/>
            <person name="Kazmierczak K.M."/>
            <person name="Andrzejewski T.M."/>
            <person name="Davidsen T.M."/>
            <person name="Wayne K.J."/>
            <person name="Tettelin H."/>
            <person name="Glass J.I."/>
            <person name="Rusch D."/>
            <person name="Podicherti R."/>
            <person name="Tsui H.-C.T."/>
            <person name="Winkler M.E."/>
        </authorList>
    </citation>
    <scope>NUCLEOTIDE SEQUENCE</scope>
</reference>
<evidence type="ECO:0000256" key="1">
    <source>
        <dbReference type="SAM" id="MobiDB-lite"/>
    </source>
</evidence>
<dbReference type="AlphaFoldDB" id="A0A381Y1P2"/>
<accession>A0A381Y1P2</accession>
<protein>
    <submittedName>
        <fullName evidence="3">Uncharacterized protein</fullName>
    </submittedName>
</protein>
<dbReference type="EMBL" id="UINC01017209">
    <property type="protein sequence ID" value="SVA71026.1"/>
    <property type="molecule type" value="Genomic_DNA"/>
</dbReference>
<feature type="transmembrane region" description="Helical" evidence="2">
    <location>
        <begin position="37"/>
        <end position="54"/>
    </location>
</feature>
<name>A0A381Y1P2_9ZZZZ</name>
<feature type="transmembrane region" description="Helical" evidence="2">
    <location>
        <begin position="77"/>
        <end position="95"/>
    </location>
</feature>
<feature type="region of interest" description="Disordered" evidence="1">
    <location>
        <begin position="1"/>
        <end position="35"/>
    </location>
</feature>
<keyword evidence="2" id="KW-0472">Membrane</keyword>
<sequence>MDDTSGKKPNRRTQESRPSQYRLPRTRHSTGQRNQHAQMMAFTVGLFILVMATTDTEHSPAAGIPIEMPSRRWTPEVFGGILGSIVLMGVIKLVLRRHLRDLL</sequence>
<gene>
    <name evidence="3" type="ORF">METZ01_LOCUS123880</name>
</gene>
<keyword evidence="2" id="KW-0812">Transmembrane</keyword>